<sequence>MTSIWKISSKPSDATQLLTVTATNGAVSLFTRTSPNPSCFWFRTRLDSFEEPGLSEYLISLRAYRRTIVYFLIPNLQNLFLVALPKFQIYHTCN</sequence>
<reference evidence="1 2" key="1">
    <citation type="submission" date="2014-04" db="EMBL/GenBank/DDBJ databases">
        <authorList>
            <consortium name="DOE Joint Genome Institute"/>
            <person name="Kuo A."/>
            <person name="Girlanda M."/>
            <person name="Perotto S."/>
            <person name="Kohler A."/>
            <person name="Nagy L.G."/>
            <person name="Floudas D."/>
            <person name="Copeland A."/>
            <person name="Barry K.W."/>
            <person name="Cichocki N."/>
            <person name="Veneault-Fourrey C."/>
            <person name="LaButti K."/>
            <person name="Lindquist E.A."/>
            <person name="Lipzen A."/>
            <person name="Lundell T."/>
            <person name="Morin E."/>
            <person name="Murat C."/>
            <person name="Sun H."/>
            <person name="Tunlid A."/>
            <person name="Henrissat B."/>
            <person name="Grigoriev I.V."/>
            <person name="Hibbett D.S."/>
            <person name="Martin F."/>
            <person name="Nordberg H.P."/>
            <person name="Cantor M.N."/>
            <person name="Hua S.X."/>
        </authorList>
    </citation>
    <scope>NUCLEOTIDE SEQUENCE [LARGE SCALE GENOMIC DNA]</scope>
    <source>
        <strain evidence="1 2">MUT 4182</strain>
    </source>
</reference>
<dbReference type="Proteomes" id="UP000054248">
    <property type="component" value="Unassembled WGS sequence"/>
</dbReference>
<name>A0A0C3L2G0_9AGAM</name>
<evidence type="ECO:0000313" key="1">
    <source>
        <dbReference type="EMBL" id="KIO15892.1"/>
    </source>
</evidence>
<dbReference type="HOGENOM" id="CLU_2387794_0_0_1"/>
<reference evidence="2" key="2">
    <citation type="submission" date="2015-01" db="EMBL/GenBank/DDBJ databases">
        <title>Evolutionary Origins and Diversification of the Mycorrhizal Mutualists.</title>
        <authorList>
            <consortium name="DOE Joint Genome Institute"/>
            <consortium name="Mycorrhizal Genomics Consortium"/>
            <person name="Kohler A."/>
            <person name="Kuo A."/>
            <person name="Nagy L.G."/>
            <person name="Floudas D."/>
            <person name="Copeland A."/>
            <person name="Barry K.W."/>
            <person name="Cichocki N."/>
            <person name="Veneault-Fourrey C."/>
            <person name="LaButti K."/>
            <person name="Lindquist E.A."/>
            <person name="Lipzen A."/>
            <person name="Lundell T."/>
            <person name="Morin E."/>
            <person name="Murat C."/>
            <person name="Riley R."/>
            <person name="Ohm R."/>
            <person name="Sun H."/>
            <person name="Tunlid A."/>
            <person name="Henrissat B."/>
            <person name="Grigoriev I.V."/>
            <person name="Hibbett D.S."/>
            <person name="Martin F."/>
        </authorList>
    </citation>
    <scope>NUCLEOTIDE SEQUENCE [LARGE SCALE GENOMIC DNA]</scope>
    <source>
        <strain evidence="2">MUT 4182</strain>
    </source>
</reference>
<dbReference type="EMBL" id="KN823766">
    <property type="protein sequence ID" value="KIO15892.1"/>
    <property type="molecule type" value="Genomic_DNA"/>
</dbReference>
<accession>A0A0C3L2G0</accession>
<protein>
    <submittedName>
        <fullName evidence="1">Uncharacterized protein</fullName>
    </submittedName>
</protein>
<organism evidence="1 2">
    <name type="scientific">Tulasnella calospora MUT 4182</name>
    <dbReference type="NCBI Taxonomy" id="1051891"/>
    <lineage>
        <taxon>Eukaryota</taxon>
        <taxon>Fungi</taxon>
        <taxon>Dikarya</taxon>
        <taxon>Basidiomycota</taxon>
        <taxon>Agaricomycotina</taxon>
        <taxon>Agaricomycetes</taxon>
        <taxon>Cantharellales</taxon>
        <taxon>Tulasnellaceae</taxon>
        <taxon>Tulasnella</taxon>
    </lineage>
</organism>
<proteinExistence type="predicted"/>
<keyword evidence="2" id="KW-1185">Reference proteome</keyword>
<evidence type="ECO:0000313" key="2">
    <source>
        <dbReference type="Proteomes" id="UP000054248"/>
    </source>
</evidence>
<dbReference type="AlphaFoldDB" id="A0A0C3L2G0"/>
<gene>
    <name evidence="1" type="ORF">M407DRAFT_34496</name>
</gene>